<dbReference type="InterPro" id="IPR004843">
    <property type="entry name" value="Calcineurin-like_PHP"/>
</dbReference>
<feature type="region of interest" description="Disordered" evidence="4">
    <location>
        <begin position="365"/>
        <end position="420"/>
    </location>
</feature>
<gene>
    <name evidence="3" type="primary">mre11</name>
    <name evidence="6" type="ORF">HZS55_20510</name>
</gene>
<dbReference type="SUPFAM" id="SSF56300">
    <property type="entry name" value="Metallo-dependent phosphatases"/>
    <property type="match status" value="1"/>
</dbReference>
<dbReference type="GO" id="GO:0030145">
    <property type="term" value="F:manganese ion binding"/>
    <property type="evidence" value="ECO:0007669"/>
    <property type="project" value="UniProtKB-UniRule"/>
</dbReference>
<dbReference type="GeneID" id="56080299"/>
<comment type="cofactor">
    <cofactor evidence="3">
        <name>Mn(2+)</name>
        <dbReference type="ChEBI" id="CHEBI:29035"/>
    </cofactor>
    <text evidence="3">Binds 2 manganese ions per subunit.</text>
</comment>
<comment type="subunit">
    <text evidence="3">Homodimer. Forms a heterotetramer composed of two Mre11 subunits and two Rad50 subunits.</text>
</comment>
<keyword evidence="3" id="KW-0464">Manganese</keyword>
<feature type="binding site" evidence="3">
    <location>
        <position position="183"/>
    </location>
    <ligand>
        <name>Mn(2+)</name>
        <dbReference type="ChEBI" id="CHEBI:29035"/>
        <label>1</label>
    </ligand>
</feature>
<keyword evidence="2 3" id="KW-0234">DNA repair</keyword>
<dbReference type="PANTHER" id="PTHR30337">
    <property type="entry name" value="COMPONENT OF ATP-DEPENDENT DSDNA EXONUCLEASE"/>
    <property type="match status" value="1"/>
</dbReference>
<dbReference type="OrthoDB" id="11638at2157"/>
<evidence type="ECO:0000313" key="7">
    <source>
        <dbReference type="Proteomes" id="UP000509667"/>
    </source>
</evidence>
<feature type="binding site" evidence="3">
    <location>
        <position position="50"/>
    </location>
    <ligand>
        <name>Mn(2+)</name>
        <dbReference type="ChEBI" id="CHEBI:29035"/>
        <label>1</label>
    </ligand>
</feature>
<dbReference type="Pfam" id="PF00149">
    <property type="entry name" value="Metallophos"/>
    <property type="match status" value="1"/>
</dbReference>
<feature type="binding site" evidence="3">
    <location>
        <position position="11"/>
    </location>
    <ligand>
        <name>Mn(2+)</name>
        <dbReference type="ChEBI" id="CHEBI:29035"/>
        <label>1</label>
    </ligand>
</feature>
<dbReference type="EMBL" id="CP058910">
    <property type="protein sequence ID" value="QLH79528.1"/>
    <property type="molecule type" value="Genomic_DNA"/>
</dbReference>
<evidence type="ECO:0000256" key="1">
    <source>
        <dbReference type="ARBA" id="ARBA00022763"/>
    </source>
</evidence>
<dbReference type="RefSeq" id="WP_179909394.1">
    <property type="nucleotide sequence ID" value="NZ_CP058910.1"/>
</dbReference>
<keyword evidence="1 3" id="KW-0227">DNA damage</keyword>
<feature type="compositionally biased region" description="Acidic residues" evidence="4">
    <location>
        <begin position="375"/>
        <end position="412"/>
    </location>
</feature>
<dbReference type="GO" id="GO:0006302">
    <property type="term" value="P:double-strand break repair"/>
    <property type="evidence" value="ECO:0007669"/>
    <property type="project" value="UniProtKB-UniRule"/>
</dbReference>
<dbReference type="HAMAP" id="MF_02044">
    <property type="entry name" value="Mre11"/>
    <property type="match status" value="1"/>
</dbReference>
<organism evidence="6 7">
    <name type="scientific">Halosimplex rubrum</name>
    <dbReference type="NCBI Taxonomy" id="869889"/>
    <lineage>
        <taxon>Archaea</taxon>
        <taxon>Methanobacteriati</taxon>
        <taxon>Methanobacteriota</taxon>
        <taxon>Stenosarchaea group</taxon>
        <taxon>Halobacteria</taxon>
        <taxon>Halobacteriales</taxon>
        <taxon>Haloarculaceae</taxon>
        <taxon>Halosimplex</taxon>
    </lineage>
</organism>
<evidence type="ECO:0000256" key="3">
    <source>
        <dbReference type="HAMAP-Rule" id="MF_02044"/>
    </source>
</evidence>
<evidence type="ECO:0000256" key="2">
    <source>
        <dbReference type="ARBA" id="ARBA00023204"/>
    </source>
</evidence>
<comment type="caution">
    <text evidence="3">Lacks conserved residue(s) required for the propagation of feature annotation.</text>
</comment>
<dbReference type="NCBIfam" id="NF041030">
    <property type="entry name" value="Mre11_Halo"/>
    <property type="match status" value="1"/>
</dbReference>
<feature type="active site" description="Proton donor" evidence="3">
    <location>
        <position position="86"/>
    </location>
</feature>
<reference evidence="6 7" key="1">
    <citation type="submission" date="2020-07" db="EMBL/GenBank/DDBJ databases">
        <title>Halosimplex pelagicum sp. nov. and Halosimplex rubrum sp. nov., isolated from salted brown alga Laminaria, and emended description of the genus Halosimplex.</title>
        <authorList>
            <person name="Cui H."/>
        </authorList>
    </citation>
    <scope>NUCLEOTIDE SEQUENCE [LARGE SCALE GENOMIC DNA]</scope>
    <source>
        <strain evidence="6 7">R27</strain>
    </source>
</reference>
<keyword evidence="3" id="KW-0479">Metal-binding</keyword>
<comment type="similarity">
    <text evidence="3">Belongs to the MRE11/RAD32 family.</text>
</comment>
<accession>A0A7D5T247</accession>
<dbReference type="KEGG" id="hrr:HZS55_20510"/>
<evidence type="ECO:0000256" key="4">
    <source>
        <dbReference type="SAM" id="MobiDB-lite"/>
    </source>
</evidence>
<keyword evidence="3" id="KW-0269">Exonuclease</keyword>
<feature type="binding site" evidence="3">
    <location>
        <position position="85"/>
    </location>
    <ligand>
        <name>Mn(2+)</name>
        <dbReference type="ChEBI" id="CHEBI:29035"/>
        <label>2</label>
    </ligand>
</feature>
<feature type="binding site" evidence="3">
    <location>
        <position position="50"/>
    </location>
    <ligand>
        <name>Mn(2+)</name>
        <dbReference type="ChEBI" id="CHEBI:29035"/>
        <label>2</label>
    </ligand>
</feature>
<feature type="binding site" evidence="3">
    <location>
        <position position="9"/>
    </location>
    <ligand>
        <name>Mn(2+)</name>
        <dbReference type="ChEBI" id="CHEBI:29035"/>
        <label>1</label>
    </ligand>
</feature>
<dbReference type="InterPro" id="IPR050535">
    <property type="entry name" value="DNA_Repair-Maintenance_Comp"/>
</dbReference>
<dbReference type="Gene3D" id="3.60.21.10">
    <property type="match status" value="1"/>
</dbReference>
<dbReference type="EC" id="3.1.-.-" evidence="3"/>
<dbReference type="GO" id="GO:0000403">
    <property type="term" value="F:Y-form DNA binding"/>
    <property type="evidence" value="ECO:0007669"/>
    <property type="project" value="UniProtKB-UniRule"/>
</dbReference>
<comment type="activity regulation">
    <text evidence="3">Nuclease activity is regulated by Rad50.</text>
</comment>
<dbReference type="PANTHER" id="PTHR30337:SF0">
    <property type="entry name" value="NUCLEASE SBCCD SUBUNIT D"/>
    <property type="match status" value="1"/>
</dbReference>
<feature type="binding site" evidence="3">
    <location>
        <position position="150"/>
    </location>
    <ligand>
        <name>Mn(2+)</name>
        <dbReference type="ChEBI" id="CHEBI:29035"/>
        <label>2</label>
    </ligand>
</feature>
<dbReference type="GO" id="GO:0008408">
    <property type="term" value="F:3'-5' exonuclease activity"/>
    <property type="evidence" value="ECO:0007669"/>
    <property type="project" value="UniProtKB-UniRule"/>
</dbReference>
<evidence type="ECO:0000259" key="5">
    <source>
        <dbReference type="Pfam" id="PF00149"/>
    </source>
</evidence>
<keyword evidence="3" id="KW-0255">Endonuclease</keyword>
<evidence type="ECO:0000313" key="6">
    <source>
        <dbReference type="EMBL" id="QLH79528.1"/>
    </source>
</evidence>
<dbReference type="AlphaFoldDB" id="A0A7D5T247"/>
<comment type="function">
    <text evidence="3">Part of the Rad50/Mre11 complex, which is involved in the early steps of DNA double-strand break (DSB) repair. Mre11 binds to DSB ends and has both double-stranded 3'-5' exonuclease activity and single-stranded endonuclease activity.</text>
</comment>
<proteinExistence type="inferred from homology"/>
<dbReference type="InterPro" id="IPR032885">
    <property type="entry name" value="Mre11_archaea-type"/>
</dbReference>
<feature type="domain" description="Calcineurin-like phosphoesterase" evidence="5">
    <location>
        <begin position="3"/>
        <end position="105"/>
    </location>
</feature>
<sequence>MTRVIHTGDTHLGYRQYHRPERKRDYLDAFRQVVDDAAAEDVDAVVHAGDLFHDRRPTLDDIMGTLSVLRTLDDADVPFLAVVGNHEAKREGQWLDLFESLGLATRLGPDPVEVGATAFYGLDFVPRSKREGFELDLDAHDADHAALVTHGLFEPFDFGEWDPSEIFATTDVEFDALLLGDNHHAETAQVDDTWVTYCGSTERTSAAERDERGYNVVEFDGEVDVRRRGLDTREFVFVDLELGEGEGVERVRQRVGEYDLADAVVVVTVEGEGEPVTPAAVEEFALDRGALVARVTDRRETAEESEREVSFADPDDAVRERVRDLGLSDAARSIDETVRASKVADSNVDDVVQDTVADLVADGDPAAFESAGSAGDDDAADEGSDGDEGPVDADVTPDDGTEAPDEDEDEDGQATWGEYQ</sequence>
<protein>
    <recommendedName>
        <fullName evidence="3">DNA double-strand break repair protein Mre11</fullName>
        <ecNumber evidence="3">3.1.-.-</ecNumber>
    </recommendedName>
</protein>
<dbReference type="GO" id="GO:0004519">
    <property type="term" value="F:endonuclease activity"/>
    <property type="evidence" value="ECO:0007669"/>
    <property type="project" value="UniProtKB-UniRule"/>
</dbReference>
<dbReference type="InterPro" id="IPR029052">
    <property type="entry name" value="Metallo-depent_PP-like"/>
</dbReference>
<keyword evidence="7" id="KW-1185">Reference proteome</keyword>
<dbReference type="InterPro" id="IPR054879">
    <property type="entry name" value="Mre11_Halo"/>
</dbReference>
<keyword evidence="3" id="KW-0378">Hydrolase</keyword>
<name>A0A7D5T247_9EURY</name>
<dbReference type="Proteomes" id="UP000509667">
    <property type="component" value="Chromosome"/>
</dbReference>
<keyword evidence="3" id="KW-0540">Nuclease</keyword>
<dbReference type="GO" id="GO:0045027">
    <property type="term" value="F:DNA end binding"/>
    <property type="evidence" value="ECO:0007669"/>
    <property type="project" value="UniProtKB-UniRule"/>
</dbReference>